<reference evidence="2 3" key="1">
    <citation type="submission" date="2023-01" db="EMBL/GenBank/DDBJ databases">
        <authorList>
            <person name="Kreplak J."/>
        </authorList>
    </citation>
    <scope>NUCLEOTIDE SEQUENCE [LARGE SCALE GENOMIC DNA]</scope>
</reference>
<feature type="domain" description="TIR" evidence="1">
    <location>
        <begin position="21"/>
        <end position="173"/>
    </location>
</feature>
<protein>
    <recommendedName>
        <fullName evidence="1">TIR domain-containing protein</fullName>
    </recommendedName>
</protein>
<evidence type="ECO:0000313" key="3">
    <source>
        <dbReference type="Proteomes" id="UP001157006"/>
    </source>
</evidence>
<dbReference type="InterPro" id="IPR027417">
    <property type="entry name" value="P-loop_NTPase"/>
</dbReference>
<dbReference type="PANTHER" id="PTHR11017:SF271">
    <property type="entry name" value="DISEASE RESISTANCE PROTEIN (TIR-NBS-LRR CLASS) FAMILY"/>
    <property type="match status" value="1"/>
</dbReference>
<proteinExistence type="predicted"/>
<organism evidence="2 3">
    <name type="scientific">Vicia faba</name>
    <name type="common">Broad bean</name>
    <name type="synonym">Faba vulgaris</name>
    <dbReference type="NCBI Taxonomy" id="3906"/>
    <lineage>
        <taxon>Eukaryota</taxon>
        <taxon>Viridiplantae</taxon>
        <taxon>Streptophyta</taxon>
        <taxon>Embryophyta</taxon>
        <taxon>Tracheophyta</taxon>
        <taxon>Spermatophyta</taxon>
        <taxon>Magnoliopsida</taxon>
        <taxon>eudicotyledons</taxon>
        <taxon>Gunneridae</taxon>
        <taxon>Pentapetalae</taxon>
        <taxon>rosids</taxon>
        <taxon>fabids</taxon>
        <taxon>Fabales</taxon>
        <taxon>Fabaceae</taxon>
        <taxon>Papilionoideae</taxon>
        <taxon>50 kb inversion clade</taxon>
        <taxon>NPAAA clade</taxon>
        <taxon>Hologalegina</taxon>
        <taxon>IRL clade</taxon>
        <taxon>Fabeae</taxon>
        <taxon>Vicia</taxon>
    </lineage>
</organism>
<dbReference type="Pfam" id="PF01582">
    <property type="entry name" value="TIR"/>
    <property type="match status" value="1"/>
</dbReference>
<dbReference type="InterPro" id="IPR035897">
    <property type="entry name" value="Toll_tir_struct_dom_sf"/>
</dbReference>
<dbReference type="GO" id="GO:0043531">
    <property type="term" value="F:ADP binding"/>
    <property type="evidence" value="ECO:0007669"/>
    <property type="project" value="InterPro"/>
</dbReference>
<dbReference type="EMBL" id="OX451740">
    <property type="protein sequence ID" value="CAI8613795.1"/>
    <property type="molecule type" value="Genomic_DNA"/>
</dbReference>
<dbReference type="PROSITE" id="PS50104">
    <property type="entry name" value="TIR"/>
    <property type="match status" value="1"/>
</dbReference>
<name>A0AAV1ATV1_VICFA</name>
<dbReference type="AlphaFoldDB" id="A0AAV1ATV1"/>
<accession>A0AAV1ATV1</accession>
<dbReference type="SMART" id="SM00255">
    <property type="entry name" value="TIR"/>
    <property type="match status" value="1"/>
</dbReference>
<dbReference type="Pfam" id="PF00931">
    <property type="entry name" value="NB-ARC"/>
    <property type="match status" value="1"/>
</dbReference>
<dbReference type="InterPro" id="IPR000157">
    <property type="entry name" value="TIR_dom"/>
</dbReference>
<sequence>MASSTNKDSESISDIDMNPCYIYDVFLSFCDKDAAKSFAHNLDTALTVTGFVVFRDDDKLRNQDEMITPSVLHAIERSRVSIVVFSENYADSTWCMQELEKIMERYRTTDHMVVPVFHDDEGMLEEAFNDLAKRILKKVESMCQDCSISGFGVDSRNESEDIKKVVEHVTSLLDGTDLFVADYPVGVDSRVQDVIQLLNSQESKDPVLIGIWGMGGIGKTTIARAIYNRIRHDFKANSFLLNV</sequence>
<dbReference type="GO" id="GO:0006952">
    <property type="term" value="P:defense response"/>
    <property type="evidence" value="ECO:0007669"/>
    <property type="project" value="InterPro"/>
</dbReference>
<evidence type="ECO:0000313" key="2">
    <source>
        <dbReference type="EMBL" id="CAI8613795.1"/>
    </source>
</evidence>
<dbReference type="GO" id="GO:0007165">
    <property type="term" value="P:signal transduction"/>
    <property type="evidence" value="ECO:0007669"/>
    <property type="project" value="InterPro"/>
</dbReference>
<dbReference type="PANTHER" id="PTHR11017">
    <property type="entry name" value="LEUCINE-RICH REPEAT-CONTAINING PROTEIN"/>
    <property type="match status" value="1"/>
</dbReference>
<dbReference type="Gene3D" id="3.40.50.10140">
    <property type="entry name" value="Toll/interleukin-1 receptor homology (TIR) domain"/>
    <property type="match status" value="1"/>
</dbReference>
<dbReference type="Gene3D" id="3.40.50.300">
    <property type="entry name" value="P-loop containing nucleotide triphosphate hydrolases"/>
    <property type="match status" value="1"/>
</dbReference>
<dbReference type="SUPFAM" id="SSF52540">
    <property type="entry name" value="P-loop containing nucleoside triphosphate hydrolases"/>
    <property type="match status" value="1"/>
</dbReference>
<evidence type="ECO:0000259" key="1">
    <source>
        <dbReference type="PROSITE" id="PS50104"/>
    </source>
</evidence>
<keyword evidence="3" id="KW-1185">Reference proteome</keyword>
<dbReference type="InterPro" id="IPR002182">
    <property type="entry name" value="NB-ARC"/>
</dbReference>
<dbReference type="Proteomes" id="UP001157006">
    <property type="component" value="Chromosome 5"/>
</dbReference>
<dbReference type="SUPFAM" id="SSF52200">
    <property type="entry name" value="Toll/Interleukin receptor TIR domain"/>
    <property type="match status" value="1"/>
</dbReference>
<gene>
    <name evidence="2" type="ORF">VFH_V097840</name>
</gene>
<dbReference type="InterPro" id="IPR044974">
    <property type="entry name" value="Disease_R_plants"/>
</dbReference>